<evidence type="ECO:0000313" key="13">
    <source>
        <dbReference type="Proteomes" id="UP000269689"/>
    </source>
</evidence>
<dbReference type="Pfam" id="PF00512">
    <property type="entry name" value="HisKA"/>
    <property type="match status" value="1"/>
</dbReference>
<dbReference type="InterPro" id="IPR050428">
    <property type="entry name" value="TCS_sensor_his_kinase"/>
</dbReference>
<protein>
    <recommendedName>
        <fullName evidence="3">histidine kinase</fullName>
        <ecNumber evidence="3">2.7.13.3</ecNumber>
    </recommendedName>
</protein>
<dbReference type="EC" id="2.7.13.3" evidence="3"/>
<dbReference type="PANTHER" id="PTHR45436:SF5">
    <property type="entry name" value="SENSOR HISTIDINE KINASE TRCS"/>
    <property type="match status" value="1"/>
</dbReference>
<keyword evidence="6 10" id="KW-0812">Transmembrane</keyword>
<keyword evidence="5" id="KW-0808">Transferase</keyword>
<dbReference type="SUPFAM" id="SSF47384">
    <property type="entry name" value="Homodimeric domain of signal transducing histidine kinase"/>
    <property type="match status" value="1"/>
</dbReference>
<evidence type="ECO:0000256" key="7">
    <source>
        <dbReference type="ARBA" id="ARBA00022777"/>
    </source>
</evidence>
<evidence type="ECO:0000259" key="11">
    <source>
        <dbReference type="PROSITE" id="PS50109"/>
    </source>
</evidence>
<dbReference type="OrthoDB" id="9784218at2"/>
<accession>A0A3N4TY10</accession>
<dbReference type="InterPro" id="IPR003594">
    <property type="entry name" value="HATPase_dom"/>
</dbReference>
<reference evidence="12 13" key="1">
    <citation type="submission" date="2018-11" db="EMBL/GenBank/DDBJ databases">
        <title>Genomic Encyclopedia of Type Strains, Phase IV (KMG-IV): sequencing the most valuable type-strain genomes for metagenomic binning, comparative biology and taxonomic classification.</title>
        <authorList>
            <person name="Goeker M."/>
        </authorList>
    </citation>
    <scope>NUCLEOTIDE SEQUENCE [LARGE SCALE GENOMIC DNA]</scope>
    <source>
        <strain evidence="12 13">DSM 104731</strain>
    </source>
</reference>
<dbReference type="InterPro" id="IPR003661">
    <property type="entry name" value="HisK_dim/P_dom"/>
</dbReference>
<keyword evidence="8 10" id="KW-1133">Transmembrane helix</keyword>
<keyword evidence="13" id="KW-1185">Reference proteome</keyword>
<dbReference type="Pfam" id="PF02518">
    <property type="entry name" value="HATPase_c"/>
    <property type="match status" value="1"/>
</dbReference>
<gene>
    <name evidence="12" type="ORF">EDD53_2922</name>
</gene>
<dbReference type="CDD" id="cd00075">
    <property type="entry name" value="HATPase"/>
    <property type="match status" value="1"/>
</dbReference>
<evidence type="ECO:0000256" key="5">
    <source>
        <dbReference type="ARBA" id="ARBA00022679"/>
    </source>
</evidence>
<dbReference type="PRINTS" id="PR00344">
    <property type="entry name" value="BCTRLSENSOR"/>
</dbReference>
<dbReference type="RefSeq" id="WP_123794217.1">
    <property type="nucleotide sequence ID" value="NZ_RKQK01000005.1"/>
</dbReference>
<dbReference type="Proteomes" id="UP000269689">
    <property type="component" value="Unassembled WGS sequence"/>
</dbReference>
<dbReference type="GO" id="GO:0000155">
    <property type="term" value="F:phosphorelay sensor kinase activity"/>
    <property type="evidence" value="ECO:0007669"/>
    <property type="project" value="InterPro"/>
</dbReference>
<dbReference type="Gene3D" id="3.30.565.10">
    <property type="entry name" value="Histidine kinase-like ATPase, C-terminal domain"/>
    <property type="match status" value="1"/>
</dbReference>
<evidence type="ECO:0000256" key="10">
    <source>
        <dbReference type="SAM" id="Phobius"/>
    </source>
</evidence>
<dbReference type="InterPro" id="IPR004358">
    <property type="entry name" value="Sig_transdc_His_kin-like_C"/>
</dbReference>
<evidence type="ECO:0000313" key="12">
    <source>
        <dbReference type="EMBL" id="RPE63322.1"/>
    </source>
</evidence>
<dbReference type="AlphaFoldDB" id="A0A3N4TY10"/>
<dbReference type="InterPro" id="IPR036097">
    <property type="entry name" value="HisK_dim/P_sf"/>
</dbReference>
<evidence type="ECO:0000256" key="4">
    <source>
        <dbReference type="ARBA" id="ARBA00022553"/>
    </source>
</evidence>
<dbReference type="Gene3D" id="1.10.287.130">
    <property type="match status" value="1"/>
</dbReference>
<evidence type="ECO:0000256" key="9">
    <source>
        <dbReference type="ARBA" id="ARBA00023136"/>
    </source>
</evidence>
<evidence type="ECO:0000256" key="6">
    <source>
        <dbReference type="ARBA" id="ARBA00022692"/>
    </source>
</evidence>
<comment type="catalytic activity">
    <reaction evidence="1">
        <text>ATP + protein L-histidine = ADP + protein N-phospho-L-histidine.</text>
        <dbReference type="EC" id="2.7.13.3"/>
    </reaction>
</comment>
<organism evidence="12 13">
    <name type="scientific">Pacificibacter maritimus</name>
    <dbReference type="NCBI Taxonomy" id="762213"/>
    <lineage>
        <taxon>Bacteria</taxon>
        <taxon>Pseudomonadati</taxon>
        <taxon>Pseudomonadota</taxon>
        <taxon>Alphaproteobacteria</taxon>
        <taxon>Rhodobacterales</taxon>
        <taxon>Roseobacteraceae</taxon>
        <taxon>Pacificibacter</taxon>
    </lineage>
</organism>
<feature type="transmembrane region" description="Helical" evidence="10">
    <location>
        <begin position="14"/>
        <end position="35"/>
    </location>
</feature>
<comment type="caution">
    <text evidence="12">The sequence shown here is derived from an EMBL/GenBank/DDBJ whole genome shotgun (WGS) entry which is preliminary data.</text>
</comment>
<proteinExistence type="predicted"/>
<sequence>MKVPRFLNTLTGRFLMLTVIFVMLAEIMIFVPSIARFREDFLLSRLERAQIASLALLANDTIDMGLEDELLANAGVYNVVLRRDELRQLVLSSPIPAQIYETYDLRNASALELIQDAMTVLIDPEDKVIRVIGDPVKEAGLLIEVTVSTAPLRAAMLDYGVRILALSAAISLFTATLLFFVVRSFMVKPIKHVVSAMTSYTQAPEDARRIFVPTARIQELREAETALFEMQTELTGALRQKERLAQLGGAVAKVSHDLRNILTTAQLFSDRLEASEDPAVMRSAPKLVNSIHRAVNLCESTLAFGKAEEPAPKLTGVRIAELVAEVIESERLAIGDFDLSFAEDVPATMVLRADDEQLHRVISNLVRNARQAIMATGQAGEIAVTTFEEPAEWVIQIVDTGPGLPKKAREHLFQPFQGGARKGGFGLGLAIASELVRGHGGRLALENSDETGTRFAIHLPKGFDLEQNSSVASEVT</sequence>
<keyword evidence="9 10" id="KW-0472">Membrane</keyword>
<dbReference type="InterPro" id="IPR036890">
    <property type="entry name" value="HATPase_C_sf"/>
</dbReference>
<keyword evidence="4" id="KW-0597">Phosphoprotein</keyword>
<dbReference type="EMBL" id="RKQK01000005">
    <property type="protein sequence ID" value="RPE63322.1"/>
    <property type="molecule type" value="Genomic_DNA"/>
</dbReference>
<evidence type="ECO:0000256" key="3">
    <source>
        <dbReference type="ARBA" id="ARBA00012438"/>
    </source>
</evidence>
<name>A0A3N4TY10_9RHOB</name>
<feature type="transmembrane region" description="Helical" evidence="10">
    <location>
        <begin position="163"/>
        <end position="182"/>
    </location>
</feature>
<keyword evidence="7 12" id="KW-0418">Kinase</keyword>
<dbReference type="PROSITE" id="PS50109">
    <property type="entry name" value="HIS_KIN"/>
    <property type="match status" value="1"/>
</dbReference>
<dbReference type="SMART" id="SM00388">
    <property type="entry name" value="HisKA"/>
    <property type="match status" value="1"/>
</dbReference>
<dbReference type="InterPro" id="IPR005467">
    <property type="entry name" value="His_kinase_dom"/>
</dbReference>
<evidence type="ECO:0000256" key="8">
    <source>
        <dbReference type="ARBA" id="ARBA00022989"/>
    </source>
</evidence>
<evidence type="ECO:0000256" key="1">
    <source>
        <dbReference type="ARBA" id="ARBA00000085"/>
    </source>
</evidence>
<dbReference type="PANTHER" id="PTHR45436">
    <property type="entry name" value="SENSOR HISTIDINE KINASE YKOH"/>
    <property type="match status" value="1"/>
</dbReference>
<dbReference type="SUPFAM" id="SSF55874">
    <property type="entry name" value="ATPase domain of HSP90 chaperone/DNA topoisomerase II/histidine kinase"/>
    <property type="match status" value="1"/>
</dbReference>
<evidence type="ECO:0000256" key="2">
    <source>
        <dbReference type="ARBA" id="ARBA00004370"/>
    </source>
</evidence>
<dbReference type="GO" id="GO:0005886">
    <property type="term" value="C:plasma membrane"/>
    <property type="evidence" value="ECO:0007669"/>
    <property type="project" value="TreeGrafter"/>
</dbReference>
<dbReference type="SMART" id="SM00387">
    <property type="entry name" value="HATPase_c"/>
    <property type="match status" value="1"/>
</dbReference>
<feature type="domain" description="Histidine kinase" evidence="11">
    <location>
        <begin position="253"/>
        <end position="463"/>
    </location>
</feature>
<comment type="subcellular location">
    <subcellularLocation>
        <location evidence="2">Membrane</location>
    </subcellularLocation>
</comment>